<gene>
    <name evidence="1" type="ORF">RHMOL_Rhmol06G0287500</name>
</gene>
<reference evidence="1" key="1">
    <citation type="submission" date="2022-02" db="EMBL/GenBank/DDBJ databases">
        <title>Plant Genome Project.</title>
        <authorList>
            <person name="Zhang R.-G."/>
        </authorList>
    </citation>
    <scope>NUCLEOTIDE SEQUENCE</scope>
    <source>
        <strain evidence="1">AT1</strain>
    </source>
</reference>
<comment type="caution">
    <text evidence="1">The sequence shown here is derived from an EMBL/GenBank/DDBJ whole genome shotgun (WGS) entry which is preliminary data.</text>
</comment>
<sequence length="347" mass="38881">MVGSWFSFTWLSRDSLPLALLLLLLPLLLIWTGARKKATRKRPPGPAGWPVVGNMFDLGTMPHVTLSKLRFKYGPVLWLKLGSVNTMVIQSPNAAAELFKNHDSTFCDRRVPHALTSWNYSQGSMAIGNHGTYWRSLRKLCTAELLVSKRVNDTAAVRQKSVDNMTRWIEEDSLASRARGGSGEVELTHFVFLMSFNVVGNLMLSRDLLEPHSEGGREFFDAMNKIGELAKASIADFLPFLKWMDPMGIKSNMDRHMGKAMKIVAVFVTERVRQKKDSGTEKVNKDFLDAMLEYEGDGKEGPDKVSESNVAIIIMVITSSIPICVFTAKDEWCRDRVFVSSEKSLSA</sequence>
<name>A0ACC0NH77_RHOML</name>
<evidence type="ECO:0000313" key="2">
    <source>
        <dbReference type="Proteomes" id="UP001062846"/>
    </source>
</evidence>
<protein>
    <submittedName>
        <fullName evidence="1">Uncharacterized protein</fullName>
    </submittedName>
</protein>
<accession>A0ACC0NH77</accession>
<dbReference type="Proteomes" id="UP001062846">
    <property type="component" value="Chromosome 6"/>
</dbReference>
<proteinExistence type="predicted"/>
<keyword evidence="2" id="KW-1185">Reference proteome</keyword>
<organism evidence="1 2">
    <name type="scientific">Rhododendron molle</name>
    <name type="common">Chinese azalea</name>
    <name type="synonym">Azalea mollis</name>
    <dbReference type="NCBI Taxonomy" id="49168"/>
    <lineage>
        <taxon>Eukaryota</taxon>
        <taxon>Viridiplantae</taxon>
        <taxon>Streptophyta</taxon>
        <taxon>Embryophyta</taxon>
        <taxon>Tracheophyta</taxon>
        <taxon>Spermatophyta</taxon>
        <taxon>Magnoliopsida</taxon>
        <taxon>eudicotyledons</taxon>
        <taxon>Gunneridae</taxon>
        <taxon>Pentapetalae</taxon>
        <taxon>asterids</taxon>
        <taxon>Ericales</taxon>
        <taxon>Ericaceae</taxon>
        <taxon>Ericoideae</taxon>
        <taxon>Rhodoreae</taxon>
        <taxon>Rhododendron</taxon>
    </lineage>
</organism>
<dbReference type="EMBL" id="CM046393">
    <property type="protein sequence ID" value="KAI8552708.1"/>
    <property type="molecule type" value="Genomic_DNA"/>
</dbReference>
<evidence type="ECO:0000313" key="1">
    <source>
        <dbReference type="EMBL" id="KAI8552708.1"/>
    </source>
</evidence>